<evidence type="ECO:0000256" key="8">
    <source>
        <dbReference type="RuleBase" id="RU003877"/>
    </source>
</evidence>
<evidence type="ECO:0000256" key="3">
    <source>
        <dbReference type="ARBA" id="ARBA00022980"/>
    </source>
</evidence>
<dbReference type="NCBIfam" id="TIGR01066">
    <property type="entry name" value="rplM_bact"/>
    <property type="match status" value="1"/>
</dbReference>
<reference evidence="10 11" key="1">
    <citation type="submission" date="2020-03" db="EMBL/GenBank/DDBJ databases">
        <title>Dissostichus mawsoni Genome sequencing and assembly.</title>
        <authorList>
            <person name="Park H."/>
        </authorList>
    </citation>
    <scope>NUCLEOTIDE SEQUENCE [LARGE SCALE GENOMIC DNA]</scope>
    <source>
        <strain evidence="10">DM0001</strain>
        <tissue evidence="10">Muscle</tissue>
    </source>
</reference>
<dbReference type="InterPro" id="IPR005822">
    <property type="entry name" value="Ribosomal_uL13"/>
</dbReference>
<feature type="region of interest" description="Disordered" evidence="9">
    <location>
        <begin position="247"/>
        <end position="283"/>
    </location>
</feature>
<comment type="caution">
    <text evidence="10">The sequence shown here is derived from an EMBL/GenBank/DDBJ whole genome shotgun (WGS) entry which is preliminary data.</text>
</comment>
<proteinExistence type="inferred from homology"/>
<keyword evidence="11" id="KW-1185">Reference proteome</keyword>
<evidence type="ECO:0000256" key="1">
    <source>
        <dbReference type="ARBA" id="ARBA00004173"/>
    </source>
</evidence>
<gene>
    <name evidence="10" type="ORF">F7725_018693</name>
</gene>
<evidence type="ECO:0000256" key="6">
    <source>
        <dbReference type="ARBA" id="ARBA00068950"/>
    </source>
</evidence>
<dbReference type="PROSITE" id="PS00783">
    <property type="entry name" value="RIBOSOMAL_L13"/>
    <property type="match status" value="1"/>
</dbReference>
<dbReference type="SUPFAM" id="SSF52161">
    <property type="entry name" value="Ribosomal protein L13"/>
    <property type="match status" value="1"/>
</dbReference>
<evidence type="ECO:0000256" key="5">
    <source>
        <dbReference type="ARBA" id="ARBA00023274"/>
    </source>
</evidence>
<dbReference type="HAMAP" id="MF_01366">
    <property type="entry name" value="Ribosomal_uL13"/>
    <property type="match status" value="1"/>
</dbReference>
<dbReference type="EMBL" id="JAAKFY010000021">
    <property type="protein sequence ID" value="KAF3839976.1"/>
    <property type="molecule type" value="Genomic_DNA"/>
</dbReference>
<dbReference type="GO" id="GO:0017148">
    <property type="term" value="P:negative regulation of translation"/>
    <property type="evidence" value="ECO:0007669"/>
    <property type="project" value="TreeGrafter"/>
</dbReference>
<dbReference type="PANTHER" id="PTHR11545">
    <property type="entry name" value="RIBOSOMAL PROTEIN L13"/>
    <property type="match status" value="1"/>
</dbReference>
<keyword evidence="5 8" id="KW-0687">Ribonucleoprotein</keyword>
<evidence type="ECO:0000313" key="11">
    <source>
        <dbReference type="Proteomes" id="UP000518266"/>
    </source>
</evidence>
<dbReference type="InterPro" id="IPR036899">
    <property type="entry name" value="Ribosomal_uL13_sf"/>
</dbReference>
<evidence type="ECO:0000313" key="10">
    <source>
        <dbReference type="EMBL" id="KAF3839976.1"/>
    </source>
</evidence>
<dbReference type="CDD" id="cd00392">
    <property type="entry name" value="Ribosomal_L13"/>
    <property type="match status" value="1"/>
</dbReference>
<name>A0A7J5XS62_DISMA</name>
<accession>A0A7J5XS62</accession>
<dbReference type="OrthoDB" id="274622at2759"/>
<evidence type="ECO:0000256" key="4">
    <source>
        <dbReference type="ARBA" id="ARBA00023128"/>
    </source>
</evidence>
<dbReference type="InterPro" id="IPR023563">
    <property type="entry name" value="Ribosomal_uL13_CS"/>
</dbReference>
<keyword evidence="3 8" id="KW-0689">Ribosomal protein</keyword>
<dbReference type="GO" id="GO:0003729">
    <property type="term" value="F:mRNA binding"/>
    <property type="evidence" value="ECO:0007669"/>
    <property type="project" value="TreeGrafter"/>
</dbReference>
<dbReference type="InterPro" id="IPR005823">
    <property type="entry name" value="Ribosomal_uL13_bac-type"/>
</dbReference>
<comment type="subcellular location">
    <subcellularLocation>
        <location evidence="1">Mitochondrion</location>
    </subcellularLocation>
</comment>
<dbReference type="Pfam" id="PF00572">
    <property type="entry name" value="Ribosomal_L13"/>
    <property type="match status" value="1"/>
</dbReference>
<organism evidence="10 11">
    <name type="scientific">Dissostichus mawsoni</name>
    <name type="common">Antarctic cod</name>
    <dbReference type="NCBI Taxonomy" id="36200"/>
    <lineage>
        <taxon>Eukaryota</taxon>
        <taxon>Metazoa</taxon>
        <taxon>Chordata</taxon>
        <taxon>Craniata</taxon>
        <taxon>Vertebrata</taxon>
        <taxon>Euteleostomi</taxon>
        <taxon>Actinopterygii</taxon>
        <taxon>Neopterygii</taxon>
        <taxon>Teleostei</taxon>
        <taxon>Neoteleostei</taxon>
        <taxon>Acanthomorphata</taxon>
        <taxon>Eupercaria</taxon>
        <taxon>Perciformes</taxon>
        <taxon>Notothenioidei</taxon>
        <taxon>Nototheniidae</taxon>
        <taxon>Dissostichus</taxon>
    </lineage>
</organism>
<dbReference type="GO" id="GO:0006412">
    <property type="term" value="P:translation"/>
    <property type="evidence" value="ECO:0007669"/>
    <property type="project" value="InterPro"/>
</dbReference>
<dbReference type="GO" id="GO:0005762">
    <property type="term" value="C:mitochondrial large ribosomal subunit"/>
    <property type="evidence" value="ECO:0007669"/>
    <property type="project" value="TreeGrafter"/>
</dbReference>
<evidence type="ECO:0000256" key="9">
    <source>
        <dbReference type="SAM" id="MobiDB-lite"/>
    </source>
</evidence>
<sequence length="283" mass="32222">MSSSVHFSRSVKSWLKRSSVSSERSSTRSRLMLVQSRAHALWDALLPDFLKLPQVELHGVLQQHQRHALTYFILIQGIQNVIYKEGGGYRNAWTASKLVFSSSSLAWMLSNRSSIQWATFARSWFLIDARMQPPGKIATMCAIRLQGKHKPIYHAMSDCGDHIVVMNTKQIAFSGNKWEQKVYSSHSGYPGGFKQLTAAQLHHKDPKAIVKLSVYGMLPRNLHRRTMMQRLHIFPDDELPDDILANLTEELPQPREIPKQLSSSRRRRSTPSPGCGPHLNTTR</sequence>
<protein>
    <recommendedName>
        <fullName evidence="6">Large ribosomal subunit protein uL13m</fullName>
    </recommendedName>
    <alternativeName>
        <fullName evidence="7">39S ribosomal protein L13, mitochondrial</fullName>
    </alternativeName>
</protein>
<keyword evidence="4" id="KW-0496">Mitochondrion</keyword>
<dbReference type="Proteomes" id="UP000518266">
    <property type="component" value="Unassembled WGS sequence"/>
</dbReference>
<dbReference type="GO" id="GO:0003735">
    <property type="term" value="F:structural constituent of ribosome"/>
    <property type="evidence" value="ECO:0007669"/>
    <property type="project" value="InterPro"/>
</dbReference>
<evidence type="ECO:0000256" key="7">
    <source>
        <dbReference type="ARBA" id="ARBA00075605"/>
    </source>
</evidence>
<dbReference type="PANTHER" id="PTHR11545:SF2">
    <property type="entry name" value="LARGE RIBOSOMAL SUBUNIT PROTEIN UL13M"/>
    <property type="match status" value="1"/>
</dbReference>
<dbReference type="Gene3D" id="3.90.1180.10">
    <property type="entry name" value="Ribosomal protein L13"/>
    <property type="match status" value="1"/>
</dbReference>
<dbReference type="AlphaFoldDB" id="A0A7J5XS62"/>
<dbReference type="FunFam" id="3.90.1180.10:FF:000030">
    <property type="entry name" value="39S ribosomal protein L13, mitochondrial"/>
    <property type="match status" value="1"/>
</dbReference>
<evidence type="ECO:0000256" key="2">
    <source>
        <dbReference type="ARBA" id="ARBA00006227"/>
    </source>
</evidence>
<comment type="similarity">
    <text evidence="2 8">Belongs to the universal ribosomal protein uL13 family.</text>
</comment>